<evidence type="ECO:0000313" key="13">
    <source>
        <dbReference type="EMBL" id="KKN25798.1"/>
    </source>
</evidence>
<evidence type="ECO:0000256" key="3">
    <source>
        <dbReference type="ARBA" id="ARBA00004922"/>
    </source>
</evidence>
<evidence type="ECO:0000256" key="2">
    <source>
        <dbReference type="ARBA" id="ARBA00004323"/>
    </source>
</evidence>
<evidence type="ECO:0000256" key="4">
    <source>
        <dbReference type="ARBA" id="ARBA00022676"/>
    </source>
</evidence>
<dbReference type="SUPFAM" id="SSF53448">
    <property type="entry name" value="Nucleotide-diphospho-sugar transferases"/>
    <property type="match status" value="1"/>
</dbReference>
<evidence type="ECO:0000256" key="11">
    <source>
        <dbReference type="ARBA" id="ARBA00023136"/>
    </source>
</evidence>
<sequence length="307" mass="35357">MYEDLAPIVLFVYNRPWHTKQTVEALQQNELTNNSELFIYSDGAKNAEAKGDVAEVRSYIKSIDGFKNITIFEREKNIGLAASIIDGVTKIVNQYGKIIVLEDDLITSPNFLTFMNKALDFYVNEKKVWHISGWNYSINSDGLNDVFLWRVMNCWGWGTWKDRWQHYEKNVDSIMADFSKSDVKAFNIDGVGNFYSQIEKNKNKKINTWAIFWYASIFKEKGLCLNPVQTFVNNIGFDGSGTHCGSANWTEQSSLNLNSAVNYETNITESTIALANIKQHYLAQKKNVWERLVNKLLRVFIRKTPIL</sequence>
<accession>A0A0F9S8X6</accession>
<evidence type="ECO:0000256" key="7">
    <source>
        <dbReference type="ARBA" id="ARBA00022723"/>
    </source>
</evidence>
<dbReference type="InterPro" id="IPR029044">
    <property type="entry name" value="Nucleotide-diphossugar_trans"/>
</dbReference>
<keyword evidence="9" id="KW-1133">Transmembrane helix</keyword>
<keyword evidence="6" id="KW-0812">Transmembrane</keyword>
<keyword evidence="10" id="KW-0333">Golgi apparatus</keyword>
<comment type="subcellular location">
    <subcellularLocation>
        <location evidence="2">Golgi apparatus membrane</location>
        <topology evidence="2">Single-pass type II membrane protein</topology>
    </subcellularLocation>
</comment>
<comment type="pathway">
    <text evidence="3">Protein modification; protein glycosylation.</text>
</comment>
<comment type="caution">
    <text evidence="13">The sequence shown here is derived from an EMBL/GenBank/DDBJ whole genome shotgun (WGS) entry which is preliminary data.</text>
</comment>
<name>A0A0F9S8X6_9ZZZZ</name>
<dbReference type="InterPro" id="IPR004139">
    <property type="entry name" value="Glyco_trans_13"/>
</dbReference>
<dbReference type="Gene3D" id="3.90.550.10">
    <property type="entry name" value="Spore Coat Polysaccharide Biosynthesis Protein SpsA, Chain A"/>
    <property type="match status" value="1"/>
</dbReference>
<keyword evidence="5" id="KW-0808">Transferase</keyword>
<proteinExistence type="predicted"/>
<dbReference type="Pfam" id="PF03071">
    <property type="entry name" value="GNT-I"/>
    <property type="match status" value="1"/>
</dbReference>
<evidence type="ECO:0000256" key="10">
    <source>
        <dbReference type="ARBA" id="ARBA00023034"/>
    </source>
</evidence>
<dbReference type="AlphaFoldDB" id="A0A0F9S8X6"/>
<evidence type="ECO:0000256" key="9">
    <source>
        <dbReference type="ARBA" id="ARBA00022989"/>
    </source>
</evidence>
<comment type="cofactor">
    <cofactor evidence="1">
        <name>Mn(2+)</name>
        <dbReference type="ChEBI" id="CHEBI:29035"/>
    </cofactor>
</comment>
<dbReference type="GO" id="GO:0046872">
    <property type="term" value="F:metal ion binding"/>
    <property type="evidence" value="ECO:0007669"/>
    <property type="project" value="UniProtKB-KW"/>
</dbReference>
<protein>
    <submittedName>
        <fullName evidence="13">Uncharacterized protein</fullName>
    </submittedName>
</protein>
<evidence type="ECO:0000256" key="8">
    <source>
        <dbReference type="ARBA" id="ARBA00022968"/>
    </source>
</evidence>
<evidence type="ECO:0000256" key="12">
    <source>
        <dbReference type="ARBA" id="ARBA00023211"/>
    </source>
</evidence>
<reference evidence="13" key="1">
    <citation type="journal article" date="2015" name="Nature">
        <title>Complex archaea that bridge the gap between prokaryotes and eukaryotes.</title>
        <authorList>
            <person name="Spang A."/>
            <person name="Saw J.H."/>
            <person name="Jorgensen S.L."/>
            <person name="Zaremba-Niedzwiedzka K."/>
            <person name="Martijn J."/>
            <person name="Lind A.E."/>
            <person name="van Eijk R."/>
            <person name="Schleper C."/>
            <person name="Guy L."/>
            <person name="Ettema T.J."/>
        </authorList>
    </citation>
    <scope>NUCLEOTIDE SEQUENCE</scope>
</reference>
<organism evidence="13">
    <name type="scientific">marine sediment metagenome</name>
    <dbReference type="NCBI Taxonomy" id="412755"/>
    <lineage>
        <taxon>unclassified sequences</taxon>
        <taxon>metagenomes</taxon>
        <taxon>ecological metagenomes</taxon>
    </lineage>
</organism>
<keyword evidence="12" id="KW-0464">Manganese</keyword>
<keyword evidence="8" id="KW-0735">Signal-anchor</keyword>
<dbReference type="GO" id="GO:0000139">
    <property type="term" value="C:Golgi membrane"/>
    <property type="evidence" value="ECO:0007669"/>
    <property type="project" value="UniProtKB-SubCell"/>
</dbReference>
<keyword evidence="11" id="KW-0472">Membrane</keyword>
<keyword evidence="7" id="KW-0479">Metal-binding</keyword>
<gene>
    <name evidence="13" type="ORF">LCGC14_0881070</name>
</gene>
<dbReference type="EMBL" id="LAZR01002771">
    <property type="protein sequence ID" value="KKN25798.1"/>
    <property type="molecule type" value="Genomic_DNA"/>
</dbReference>
<keyword evidence="4" id="KW-0328">Glycosyltransferase</keyword>
<dbReference type="GO" id="GO:0008375">
    <property type="term" value="F:acetylglucosaminyltransferase activity"/>
    <property type="evidence" value="ECO:0007669"/>
    <property type="project" value="InterPro"/>
</dbReference>
<evidence type="ECO:0000256" key="1">
    <source>
        <dbReference type="ARBA" id="ARBA00001936"/>
    </source>
</evidence>
<evidence type="ECO:0000256" key="5">
    <source>
        <dbReference type="ARBA" id="ARBA00022679"/>
    </source>
</evidence>
<evidence type="ECO:0000256" key="6">
    <source>
        <dbReference type="ARBA" id="ARBA00022692"/>
    </source>
</evidence>